<dbReference type="AlphaFoldDB" id="A0A174MJX2"/>
<dbReference type="CDD" id="cd14014">
    <property type="entry name" value="STKc_PknB_like"/>
    <property type="match status" value="1"/>
</dbReference>
<accession>A0A3E5GCD0</accession>
<evidence type="ECO:0000313" key="8">
    <source>
        <dbReference type="Proteomes" id="UP001060104"/>
    </source>
</evidence>
<dbReference type="InterPro" id="IPR008271">
    <property type="entry name" value="Ser/Thr_kinase_AS"/>
</dbReference>
<reference evidence="6" key="1">
    <citation type="submission" date="2015-09" db="EMBL/GenBank/DDBJ databases">
        <authorList>
            <consortium name="Pathogen Informatics"/>
        </authorList>
    </citation>
    <scope>NUCLEOTIDE SEQUENCE [LARGE SCALE GENOMIC DNA]</scope>
    <source>
        <strain evidence="6">2789STDY5834846</strain>
    </source>
</reference>
<dbReference type="PROSITE" id="PS00107">
    <property type="entry name" value="PROTEIN_KINASE_ATP"/>
    <property type="match status" value="1"/>
</dbReference>
<protein>
    <submittedName>
        <fullName evidence="6 7">Serine/threonine-protein kinase</fullName>
        <ecNumber evidence="6">2.7.11.1</ecNumber>
    </submittedName>
</protein>
<keyword evidence="4" id="KW-1133">Transmembrane helix</keyword>
<evidence type="ECO:0000313" key="6">
    <source>
        <dbReference type="EMBL" id="CUP34235.1"/>
    </source>
</evidence>
<dbReference type="GO" id="GO:0005524">
    <property type="term" value="F:ATP binding"/>
    <property type="evidence" value="ECO:0007669"/>
    <property type="project" value="UniProtKB-UniRule"/>
</dbReference>
<dbReference type="PROSITE" id="PS00108">
    <property type="entry name" value="PROTEIN_KINASE_ST"/>
    <property type="match status" value="1"/>
</dbReference>
<dbReference type="EC" id="2.7.11.1" evidence="6"/>
<evidence type="ECO:0000256" key="2">
    <source>
        <dbReference type="ARBA" id="ARBA00022840"/>
    </source>
</evidence>
<feature type="binding site" evidence="3">
    <location>
        <position position="42"/>
    </location>
    <ligand>
        <name>ATP</name>
        <dbReference type="ChEBI" id="CHEBI:30616"/>
    </ligand>
</feature>
<accession>A0A174MJX2</accession>
<dbReference type="InterPro" id="IPR000719">
    <property type="entry name" value="Prot_kinase_dom"/>
</dbReference>
<keyword evidence="4" id="KW-0812">Transmembrane</keyword>
<keyword evidence="6" id="KW-0418">Kinase</keyword>
<dbReference type="Pfam" id="PF00069">
    <property type="entry name" value="Pkinase"/>
    <property type="match status" value="1"/>
</dbReference>
<dbReference type="GeneID" id="69587644"/>
<keyword evidence="6" id="KW-0808">Transferase</keyword>
<evidence type="ECO:0000256" key="1">
    <source>
        <dbReference type="ARBA" id="ARBA00022741"/>
    </source>
</evidence>
<sequence>MQFNSGDIFAEHYQLEKKLGTGSFGEVWLARNTLADVEVAIKFYGLLDDNGIKDFREEFKLAYKLHHPNLLHLNHFDVFERCPFLIMPYCSNGSSATLIGKMSEKQIWHFIRDVSCGLMFLHSQNPPIIHQDIKPDNILIGDDGKFIISDFGISRKLEHTFRKSTNKVESSGTLAYMGPEHFSEKPFIAGTSDIWSLGMSIYELLTGHILWEGMGGCVQLNGARIPDLDNGYSPQLDQFLHACLSLNTWDRPTAQQAYNYANSMLRQEVNHPHSPSAVHASTPPLPPAPSRLQKRIRLSNINKRMAGWIILSILFLFMLIKGVSAFFGSIEEERRYNACRTTEDFLHFLNHYPASSHAEFVKQKIRILTEDSIKKEIQKNKVIAPISVDTIETEQPKTEEIVAKHPSWSRPKPKVEIVSPAPDTKKVKREEEEHMFLNCQTITDYEKYLRQYPKGKFAYKAKRAIQQIESGMMESHPAQEIHVKKSTRVSFSL</sequence>
<dbReference type="RefSeq" id="WP_055269563.1">
    <property type="nucleotide sequence ID" value="NZ_CABMFH010000010.1"/>
</dbReference>
<dbReference type="SMART" id="SM00220">
    <property type="entry name" value="S_TKc"/>
    <property type="match status" value="1"/>
</dbReference>
<feature type="domain" description="Protein kinase" evidence="5">
    <location>
        <begin position="13"/>
        <end position="265"/>
    </location>
</feature>
<keyword evidence="4" id="KW-0472">Membrane</keyword>
<dbReference type="EMBL" id="CP103141">
    <property type="protein sequence ID" value="UVQ75312.1"/>
    <property type="molecule type" value="Genomic_DNA"/>
</dbReference>
<dbReference type="Proteomes" id="UP001060104">
    <property type="component" value="Chromosome"/>
</dbReference>
<dbReference type="SUPFAM" id="SSF56112">
    <property type="entry name" value="Protein kinase-like (PK-like)"/>
    <property type="match status" value="1"/>
</dbReference>
<dbReference type="InterPro" id="IPR017441">
    <property type="entry name" value="Protein_kinase_ATP_BS"/>
</dbReference>
<reference evidence="7" key="2">
    <citation type="submission" date="2022-08" db="EMBL/GenBank/DDBJ databases">
        <title>Genome Sequencing of Bacteroides fragilis Group Isolates with Nanopore Technology.</title>
        <authorList>
            <person name="Tisza M.J."/>
            <person name="Smith D."/>
            <person name="Dekker J.P."/>
        </authorList>
    </citation>
    <scope>NUCLEOTIDE SEQUENCE</scope>
    <source>
        <strain evidence="7">BFG-527</strain>
    </source>
</reference>
<evidence type="ECO:0000313" key="7">
    <source>
        <dbReference type="EMBL" id="UVQ75312.1"/>
    </source>
</evidence>
<dbReference type="Proteomes" id="UP000095606">
    <property type="component" value="Unassembled WGS sequence"/>
</dbReference>
<keyword evidence="6" id="KW-0723">Serine/threonine-protein kinase</keyword>
<keyword evidence="8" id="KW-1185">Reference proteome</keyword>
<evidence type="ECO:0000256" key="3">
    <source>
        <dbReference type="PROSITE-ProRule" id="PRU10141"/>
    </source>
</evidence>
<dbReference type="PROSITE" id="PS50011">
    <property type="entry name" value="PROTEIN_KINASE_DOM"/>
    <property type="match status" value="1"/>
</dbReference>
<proteinExistence type="predicted"/>
<dbReference type="InterPro" id="IPR011009">
    <property type="entry name" value="Kinase-like_dom_sf"/>
</dbReference>
<keyword evidence="2 3" id="KW-0067">ATP-binding</keyword>
<keyword evidence="1 3" id="KW-0547">Nucleotide-binding</keyword>
<feature type="transmembrane region" description="Helical" evidence="4">
    <location>
        <begin position="305"/>
        <end position="327"/>
    </location>
</feature>
<evidence type="ECO:0000259" key="5">
    <source>
        <dbReference type="PROSITE" id="PS50011"/>
    </source>
</evidence>
<dbReference type="GO" id="GO:0004674">
    <property type="term" value="F:protein serine/threonine kinase activity"/>
    <property type="evidence" value="ECO:0007669"/>
    <property type="project" value="UniProtKB-KW"/>
</dbReference>
<dbReference type="Gene3D" id="1.10.510.10">
    <property type="entry name" value="Transferase(Phosphotransferase) domain 1"/>
    <property type="match status" value="1"/>
</dbReference>
<name>A0A174MJX2_9BACE</name>
<organism evidence="6">
    <name type="scientific">Bacteroides faecis</name>
    <dbReference type="NCBI Taxonomy" id="674529"/>
    <lineage>
        <taxon>Bacteria</taxon>
        <taxon>Pseudomonadati</taxon>
        <taxon>Bacteroidota</taxon>
        <taxon>Bacteroidia</taxon>
        <taxon>Bacteroidales</taxon>
        <taxon>Bacteroidaceae</taxon>
        <taxon>Bacteroides</taxon>
    </lineage>
</organism>
<gene>
    <name evidence="6" type="primary">prkC_3</name>
    <name evidence="6" type="ORF">ERS852461_02373</name>
    <name evidence="7" type="ORF">NXY30_02505</name>
</gene>
<dbReference type="EMBL" id="CZAE01000010">
    <property type="protein sequence ID" value="CUP34235.1"/>
    <property type="molecule type" value="Genomic_DNA"/>
</dbReference>
<dbReference type="PANTHER" id="PTHR24361">
    <property type="entry name" value="MITOGEN-ACTIVATED KINASE KINASE KINASE"/>
    <property type="match status" value="1"/>
</dbReference>
<evidence type="ECO:0000256" key="4">
    <source>
        <dbReference type="SAM" id="Phobius"/>
    </source>
</evidence>
<dbReference type="InterPro" id="IPR053235">
    <property type="entry name" value="Ser_Thr_kinase"/>
</dbReference>
<dbReference type="GO" id="GO:0005737">
    <property type="term" value="C:cytoplasm"/>
    <property type="evidence" value="ECO:0007669"/>
    <property type="project" value="TreeGrafter"/>
</dbReference>